<feature type="compositionally biased region" description="Polar residues" evidence="10">
    <location>
        <begin position="1312"/>
        <end position="1322"/>
    </location>
</feature>
<dbReference type="PRINTS" id="PR00503">
    <property type="entry name" value="BROMODOMAIN"/>
</dbReference>
<dbReference type="Gene3D" id="1.20.920.10">
    <property type="entry name" value="Bromodomain-like"/>
    <property type="match status" value="2"/>
</dbReference>
<dbReference type="InterPro" id="IPR002110">
    <property type="entry name" value="Ankyrin_rpt"/>
</dbReference>
<feature type="domain" description="Bromo" evidence="11">
    <location>
        <begin position="547"/>
        <end position="616"/>
    </location>
</feature>
<evidence type="ECO:0000256" key="1">
    <source>
        <dbReference type="ARBA" id="ARBA00004123"/>
    </source>
</evidence>
<feature type="compositionally biased region" description="Low complexity" evidence="10">
    <location>
        <begin position="931"/>
        <end position="940"/>
    </location>
</feature>
<dbReference type="PANTHER" id="PTHR16062:SF19">
    <property type="entry name" value="PROTEIN POLYBROMO-1"/>
    <property type="match status" value="1"/>
</dbReference>
<dbReference type="SMART" id="SM00248">
    <property type="entry name" value="ANK"/>
    <property type="match status" value="2"/>
</dbReference>
<dbReference type="EMBL" id="JANBUY010000116">
    <property type="protein sequence ID" value="KAJ2863626.1"/>
    <property type="molecule type" value="Genomic_DNA"/>
</dbReference>
<dbReference type="GO" id="GO:0016586">
    <property type="term" value="C:RSC-type complex"/>
    <property type="evidence" value="ECO:0007669"/>
    <property type="project" value="InterPro"/>
</dbReference>
<feature type="region of interest" description="Disordered" evidence="10">
    <location>
        <begin position="403"/>
        <end position="444"/>
    </location>
</feature>
<keyword evidence="6" id="KW-0804">Transcription</keyword>
<evidence type="ECO:0000256" key="6">
    <source>
        <dbReference type="ARBA" id="ARBA00023163"/>
    </source>
</evidence>
<evidence type="ECO:0000256" key="4">
    <source>
        <dbReference type="ARBA" id="ARBA00023015"/>
    </source>
</evidence>
<sequence>MGQPRLRLVSKAAAELEDDTPLPLSPTRSKGGDAMDSPTSSRPKRTRKSDFGIEETSDSVSAVKEGCLKLYQAVKEMDKDGEPLCLAFNKLPSKKEYPDYYVEIKRPIALDIMKSKITRGVYKSMSEFVEDIDLMCSNAQTYNIPESYIYEIAGDIKRNVHTLAADMISSDAAPTAATPQLKLRIRQASLNKSGEGTDDESASDDDLGRSAATPSFKRKRGKKRADSESGESDYDRPAIATAAPKSASKTKASQSTSGSDADAALDELFQAIYDADLTTALRILDTPGLQLNGYRKVVMKEPNGDVVDNDEYTWAPLHAASCYGRLKVAKVLCDKGADIEAVDTMHKSTPLAWAAYTGRKRMAKCFVREYKANVNARNAHDQLPIQIVLDPENPRWAEFLMPTDGSKVDLPEPKVAPVSTPEPRKSTLPKRNRAPDSVDASQLPQQTAATTTILRAPSQSHMVAGQIKPELTAAMPQSLNRVLNVPLSPPMLGATISNGQSQTSVLPGGPPIPQCIGGIGHQEVVHPQMATAMKDIVAQLLETKDEDGASLTEVFEDPPDRSEYPEYYEVIFHPMALNVVKSRIDAGYRSFDAFNYDMLWIFNNATYFNESDSQIYQDAVVLENAYKQICRQVIAKYQIPFDLSYINAVPSEGRYVSRASAGELDLCVGDFIYVKTSSGGMKVAMITKIRVGGVYDRRKFFDGRWFLTPSEVPEIAGQPVYPHQLFAGPVFDSLGVRSIAGKCYILLPAVYARVYPQGFNAQDIYVCESIYEPGNDGQPGKLTPITNWAHDFKTPLMRPPAFISYITPFTLNKRTVELWNNTSLLPHLGLTVLNREAMAKMQQAQNLARSQPQQQTPTRQQAAPRSAQPMAPMAMGGGAALMRPPSGMQIPQAQNNFAQAQQSLTAHHQQNLAMAQSQQTQRESRIRKQASEQIAAAQQQNPGFTGSPHHQAIVRQKTQLIEQSQQAFFSQTRQLQQSYNQQLQALAQTYQQQHPSLAAGFSQPMSPMMAGQYTGPPMNQMGMSSPMSSMGPLPMAAASSVQLGMPQGVFSPPPPPPQFPLGMAGSPYTGAMGPGIPGPSGFDQQAFQAQNELQRMGDGGFAGGRATTPSRAPNGAPIGQVPMSSPMPPGANAQSMMTMLLQQQQQQLHQQQQQPGTPSTPTMPKQTLTPLSPDPTQMNGMPPPMPHSYSSSGVAGSPSAQNQNFLTPQQQAQNQQAMELWKKATRVFQTDGNQRILATGPAIQILASDMSLFKHIDLSGVYSNHALSLRSTATSALLRPVPGPFRPSGKTVLTISVNGRRIVPRILPDSVAQPSENGMSDDTPSHGSDEAEKDEAGTLSMLAKNANYAFDLPLVPGLNVVDMEVLAAEWQVDALLSESADQQVPPAQPPMANGQPLATKVYTLLLTRQQQ</sequence>
<dbReference type="CDD" id="cd04369">
    <property type="entry name" value="Bromodomain"/>
    <property type="match status" value="2"/>
</dbReference>
<evidence type="ECO:0000313" key="14">
    <source>
        <dbReference type="Proteomes" id="UP001140074"/>
    </source>
</evidence>
<evidence type="ECO:0000256" key="7">
    <source>
        <dbReference type="ARBA" id="ARBA00023242"/>
    </source>
</evidence>
<feature type="region of interest" description="Disordered" evidence="10">
    <location>
        <begin position="1308"/>
        <end position="1334"/>
    </location>
</feature>
<dbReference type="SMART" id="SM00439">
    <property type="entry name" value="BAH"/>
    <property type="match status" value="1"/>
</dbReference>
<dbReference type="GO" id="GO:0003682">
    <property type="term" value="F:chromatin binding"/>
    <property type="evidence" value="ECO:0007669"/>
    <property type="project" value="InterPro"/>
</dbReference>
<keyword evidence="4" id="KW-0805">Transcription regulation</keyword>
<dbReference type="InterPro" id="IPR001025">
    <property type="entry name" value="BAH_dom"/>
</dbReference>
<keyword evidence="5 9" id="KW-0103">Bromodomain</keyword>
<dbReference type="PROSITE" id="PS00633">
    <property type="entry name" value="BROMODOMAIN_1"/>
    <property type="match status" value="1"/>
</dbReference>
<dbReference type="SMART" id="SM00297">
    <property type="entry name" value="BROMO"/>
    <property type="match status" value="2"/>
</dbReference>
<feature type="compositionally biased region" description="Acidic residues" evidence="10">
    <location>
        <begin position="196"/>
        <end position="205"/>
    </location>
</feature>
<feature type="region of interest" description="Disordered" evidence="10">
    <location>
        <begin position="1096"/>
        <end position="1202"/>
    </location>
</feature>
<dbReference type="PROSITE" id="PS50088">
    <property type="entry name" value="ANK_REPEAT"/>
    <property type="match status" value="1"/>
</dbReference>
<evidence type="ECO:0000256" key="9">
    <source>
        <dbReference type="PROSITE-ProRule" id="PRU00035"/>
    </source>
</evidence>
<name>A0A9W8IJZ0_9FUNG</name>
<feature type="domain" description="Bromo" evidence="11">
    <location>
        <begin position="80"/>
        <end position="150"/>
    </location>
</feature>
<reference evidence="13" key="1">
    <citation type="submission" date="2022-07" db="EMBL/GenBank/DDBJ databases">
        <title>Phylogenomic reconstructions and comparative analyses of Kickxellomycotina fungi.</title>
        <authorList>
            <person name="Reynolds N.K."/>
            <person name="Stajich J.E."/>
            <person name="Barry K."/>
            <person name="Grigoriev I.V."/>
            <person name="Crous P."/>
            <person name="Smith M.E."/>
        </authorList>
    </citation>
    <scope>NUCLEOTIDE SEQUENCE</scope>
    <source>
        <strain evidence="13">RSA 476</strain>
    </source>
</reference>
<proteinExistence type="predicted"/>
<dbReference type="PROSITE" id="PS51038">
    <property type="entry name" value="BAH"/>
    <property type="match status" value="1"/>
</dbReference>
<accession>A0A9W8IJZ0</accession>
<evidence type="ECO:0000259" key="12">
    <source>
        <dbReference type="PROSITE" id="PS51038"/>
    </source>
</evidence>
<feature type="compositionally biased region" description="Low complexity" evidence="10">
    <location>
        <begin position="851"/>
        <end position="877"/>
    </location>
</feature>
<feature type="repeat" description="ANK" evidence="8">
    <location>
        <begin position="312"/>
        <end position="344"/>
    </location>
</feature>
<dbReference type="PROSITE" id="PS50014">
    <property type="entry name" value="BROMODOMAIN_2"/>
    <property type="match status" value="2"/>
</dbReference>
<feature type="region of interest" description="Disordered" evidence="10">
    <location>
        <begin position="190"/>
        <end position="258"/>
    </location>
</feature>
<evidence type="ECO:0000313" key="13">
    <source>
        <dbReference type="EMBL" id="KAJ2863626.1"/>
    </source>
</evidence>
<keyword evidence="2" id="KW-0677">Repeat</keyword>
<protein>
    <submittedName>
        <fullName evidence="13">Uncharacterized protein</fullName>
    </submittedName>
</protein>
<organism evidence="13 14">
    <name type="scientific">Coemansia aciculifera</name>
    <dbReference type="NCBI Taxonomy" id="417176"/>
    <lineage>
        <taxon>Eukaryota</taxon>
        <taxon>Fungi</taxon>
        <taxon>Fungi incertae sedis</taxon>
        <taxon>Zoopagomycota</taxon>
        <taxon>Kickxellomycotina</taxon>
        <taxon>Kickxellomycetes</taxon>
        <taxon>Kickxellales</taxon>
        <taxon>Kickxellaceae</taxon>
        <taxon>Coemansia</taxon>
    </lineage>
</organism>
<dbReference type="Pfam" id="PF01426">
    <property type="entry name" value="BAH"/>
    <property type="match status" value="1"/>
</dbReference>
<dbReference type="Proteomes" id="UP001140074">
    <property type="component" value="Unassembled WGS sequence"/>
</dbReference>
<feature type="domain" description="BAH" evidence="12">
    <location>
        <begin position="664"/>
        <end position="782"/>
    </location>
</feature>
<dbReference type="PROSITE" id="PS50297">
    <property type="entry name" value="ANK_REP_REGION"/>
    <property type="match status" value="1"/>
</dbReference>
<keyword evidence="7" id="KW-0539">Nucleus</keyword>
<dbReference type="InterPro" id="IPR036770">
    <property type="entry name" value="Ankyrin_rpt-contain_sf"/>
</dbReference>
<dbReference type="GO" id="GO:0006368">
    <property type="term" value="P:transcription elongation by RNA polymerase II"/>
    <property type="evidence" value="ECO:0007669"/>
    <property type="project" value="TreeGrafter"/>
</dbReference>
<evidence type="ECO:0000256" key="5">
    <source>
        <dbReference type="ARBA" id="ARBA00023117"/>
    </source>
</evidence>
<feature type="compositionally biased region" description="Polar residues" evidence="10">
    <location>
        <begin position="903"/>
        <end position="921"/>
    </location>
</feature>
<comment type="subcellular location">
    <subcellularLocation>
        <location evidence="1">Nucleus</location>
    </subcellularLocation>
</comment>
<dbReference type="Gene3D" id="2.30.30.490">
    <property type="match status" value="1"/>
</dbReference>
<dbReference type="InterPro" id="IPR043151">
    <property type="entry name" value="BAH_sf"/>
</dbReference>
<evidence type="ECO:0000256" key="8">
    <source>
        <dbReference type="PROSITE-ProRule" id="PRU00023"/>
    </source>
</evidence>
<evidence type="ECO:0000259" key="11">
    <source>
        <dbReference type="PROSITE" id="PS50014"/>
    </source>
</evidence>
<feature type="compositionally biased region" description="Low complexity" evidence="10">
    <location>
        <begin position="1140"/>
        <end position="1154"/>
    </location>
</feature>
<feature type="compositionally biased region" description="Polar residues" evidence="10">
    <location>
        <begin position="1155"/>
        <end position="1179"/>
    </location>
</feature>
<dbReference type="Pfam" id="PF12796">
    <property type="entry name" value="Ank_2"/>
    <property type="match status" value="1"/>
</dbReference>
<dbReference type="InterPro" id="IPR036427">
    <property type="entry name" value="Bromodomain-like_sf"/>
</dbReference>
<dbReference type="SUPFAM" id="SSF47370">
    <property type="entry name" value="Bromodomain"/>
    <property type="match status" value="2"/>
</dbReference>
<dbReference type="InterPro" id="IPR001487">
    <property type="entry name" value="Bromodomain"/>
</dbReference>
<dbReference type="InterPro" id="IPR018359">
    <property type="entry name" value="Bromodomain_CS"/>
</dbReference>
<dbReference type="Gene3D" id="1.25.40.20">
    <property type="entry name" value="Ankyrin repeat-containing domain"/>
    <property type="match status" value="1"/>
</dbReference>
<dbReference type="InterPro" id="IPR037382">
    <property type="entry name" value="Rsc/polybromo"/>
</dbReference>
<feature type="region of interest" description="Disordered" evidence="10">
    <location>
        <begin position="899"/>
        <end position="951"/>
    </location>
</feature>
<comment type="caution">
    <text evidence="13">The sequence shown here is derived from an EMBL/GenBank/DDBJ whole genome shotgun (WGS) entry which is preliminary data.</text>
</comment>
<feature type="region of interest" description="Disordered" evidence="10">
    <location>
        <begin position="841"/>
        <end position="877"/>
    </location>
</feature>
<evidence type="ECO:0000256" key="2">
    <source>
        <dbReference type="ARBA" id="ARBA00022737"/>
    </source>
</evidence>
<feature type="compositionally biased region" description="Low complexity" evidence="10">
    <location>
        <begin position="238"/>
        <end position="258"/>
    </location>
</feature>
<evidence type="ECO:0000256" key="10">
    <source>
        <dbReference type="SAM" id="MobiDB-lite"/>
    </source>
</evidence>
<keyword evidence="3" id="KW-0156">Chromatin regulator</keyword>
<dbReference type="Pfam" id="PF00439">
    <property type="entry name" value="Bromodomain"/>
    <property type="match status" value="2"/>
</dbReference>
<keyword evidence="8" id="KW-0040">ANK repeat</keyword>
<gene>
    <name evidence="13" type="ORF">GGH94_003488</name>
</gene>
<dbReference type="PANTHER" id="PTHR16062">
    <property type="entry name" value="SWI/SNF-RELATED"/>
    <property type="match status" value="1"/>
</dbReference>
<evidence type="ECO:0000256" key="3">
    <source>
        <dbReference type="ARBA" id="ARBA00022853"/>
    </source>
</evidence>
<dbReference type="GO" id="GO:0006338">
    <property type="term" value="P:chromatin remodeling"/>
    <property type="evidence" value="ECO:0007669"/>
    <property type="project" value="InterPro"/>
</dbReference>
<feature type="compositionally biased region" description="Basic and acidic residues" evidence="10">
    <location>
        <begin position="1323"/>
        <end position="1334"/>
    </location>
</feature>
<feature type="region of interest" description="Disordered" evidence="10">
    <location>
        <begin position="1"/>
        <end position="55"/>
    </location>
</feature>
<dbReference type="SUPFAM" id="SSF48403">
    <property type="entry name" value="Ankyrin repeat"/>
    <property type="match status" value="1"/>
</dbReference>
<feature type="compositionally biased region" description="Low complexity" evidence="10">
    <location>
        <begin position="1187"/>
        <end position="1202"/>
    </location>
</feature>
<keyword evidence="14" id="KW-1185">Reference proteome</keyword>